<name>A0A2I9DLZ5_9DEIO</name>
<dbReference type="OrthoDB" id="9803736at2"/>
<sequence length="391" mass="42484">MPTHKARTPWFPTYPYAAALYSVLPGVSVQAMKTLDQAIGAQMGTAANPVDWSRPDEWIGERLKGESRELALHIWQGTKGVVNPRYPGGPMHLARNHALLKTVGGMYALTEAGEAFVRGDPDLLRVVDEGEGIPQVLAALSGFEAASRKELLPGWVEALGGDSRSEGTLSGLLYDRLMNLVDRGLVERVGSRKYALMDAGRAYLGQVGPQEVSGRYRLDEAAREYRAGQRARLRELLGGMHPYRFEHLIRELLAEMGYEDAVVTKQSGDKGIDVVATAKFGIMTVKEVVQVKRVPGTTGRTVIDQLRGVLPLHGAIRGTVITLGTFAAGAKEVAVHVGAAPITLIDGETLIDLLIEHEVGVTPRRVEVYEVEEAFFSEEAPPLEEEQGAEA</sequence>
<protein>
    <submittedName>
        <fullName evidence="2">Restriction endonuclease</fullName>
    </submittedName>
</protein>
<dbReference type="Pfam" id="PF04471">
    <property type="entry name" value="Mrr_cat"/>
    <property type="match status" value="1"/>
</dbReference>
<evidence type="ECO:0000313" key="3">
    <source>
        <dbReference type="Proteomes" id="UP000236569"/>
    </source>
</evidence>
<organism evidence="2 3">
    <name type="scientific">Deinococcus aerius</name>
    <dbReference type="NCBI Taxonomy" id="200253"/>
    <lineage>
        <taxon>Bacteria</taxon>
        <taxon>Thermotogati</taxon>
        <taxon>Deinococcota</taxon>
        <taxon>Deinococci</taxon>
        <taxon>Deinococcales</taxon>
        <taxon>Deinococcaceae</taxon>
        <taxon>Deinococcus</taxon>
    </lineage>
</organism>
<keyword evidence="2" id="KW-0255">Endonuclease</keyword>
<dbReference type="Proteomes" id="UP000236569">
    <property type="component" value="Unassembled WGS sequence"/>
</dbReference>
<dbReference type="RefSeq" id="WP_103130851.1">
    <property type="nucleotide sequence ID" value="NZ_BFAG01000015.1"/>
</dbReference>
<dbReference type="GO" id="GO:0015666">
    <property type="term" value="F:restriction endodeoxyribonuclease activity"/>
    <property type="evidence" value="ECO:0007669"/>
    <property type="project" value="TreeGrafter"/>
</dbReference>
<dbReference type="AlphaFoldDB" id="A0A2I9DLZ5"/>
<proteinExistence type="predicted"/>
<reference evidence="3" key="1">
    <citation type="submission" date="2018-01" db="EMBL/GenBank/DDBJ databases">
        <title>Draft Genome Sequence of the Radioresistant Bacterium Deinococcus aerius TR0125, Isolated from the Higher Atmosphere above Japan.</title>
        <authorList>
            <person name="Satoh K."/>
            <person name="Arai H."/>
            <person name="Sanzen T."/>
            <person name="Kawaguchi Y."/>
            <person name="Hayashi H."/>
            <person name="Yokobori S."/>
            <person name="Yamagishi A."/>
            <person name="Oono Y."/>
            <person name="Narumi I."/>
        </authorList>
    </citation>
    <scope>NUCLEOTIDE SEQUENCE [LARGE SCALE GENOMIC DNA]</scope>
    <source>
        <strain evidence="3">TR0125</strain>
    </source>
</reference>
<dbReference type="InterPro" id="IPR011335">
    <property type="entry name" value="Restrct_endonuc-II-like"/>
</dbReference>
<dbReference type="PANTHER" id="PTHR30015:SF7">
    <property type="entry name" value="TYPE IV METHYL-DIRECTED RESTRICTION ENZYME ECOKMRR"/>
    <property type="match status" value="1"/>
</dbReference>
<dbReference type="GO" id="GO:0003677">
    <property type="term" value="F:DNA binding"/>
    <property type="evidence" value="ECO:0007669"/>
    <property type="project" value="InterPro"/>
</dbReference>
<keyword evidence="3" id="KW-1185">Reference proteome</keyword>
<dbReference type="GO" id="GO:0009307">
    <property type="term" value="P:DNA restriction-modification system"/>
    <property type="evidence" value="ECO:0007669"/>
    <property type="project" value="InterPro"/>
</dbReference>
<accession>A0A2I9DLZ5</accession>
<evidence type="ECO:0000259" key="1">
    <source>
        <dbReference type="Pfam" id="PF04471"/>
    </source>
</evidence>
<dbReference type="InterPro" id="IPR011856">
    <property type="entry name" value="tRNA_endonuc-like_dom_sf"/>
</dbReference>
<comment type="caution">
    <text evidence="2">The sequence shown here is derived from an EMBL/GenBank/DDBJ whole genome shotgun (WGS) entry which is preliminary data.</text>
</comment>
<dbReference type="REBASE" id="260262">
    <property type="entry name" value="Dae125MrrP"/>
</dbReference>
<dbReference type="PANTHER" id="PTHR30015">
    <property type="entry name" value="MRR RESTRICTION SYSTEM PROTEIN"/>
    <property type="match status" value="1"/>
</dbReference>
<keyword evidence="2" id="KW-0378">Hydrolase</keyword>
<evidence type="ECO:0000313" key="2">
    <source>
        <dbReference type="EMBL" id="GBF07538.1"/>
    </source>
</evidence>
<dbReference type="SUPFAM" id="SSF52980">
    <property type="entry name" value="Restriction endonuclease-like"/>
    <property type="match status" value="1"/>
</dbReference>
<dbReference type="InterPro" id="IPR007560">
    <property type="entry name" value="Restrct_endonuc_IV_Mrr"/>
</dbReference>
<dbReference type="Gene3D" id="3.40.1350.10">
    <property type="match status" value="1"/>
</dbReference>
<gene>
    <name evidence="2" type="ORF">DAERI_150056</name>
</gene>
<keyword evidence="2" id="KW-0540">Nuclease</keyword>
<dbReference type="InterPro" id="IPR052906">
    <property type="entry name" value="Type_IV_Methyl-Rstrct_Enzyme"/>
</dbReference>
<dbReference type="EMBL" id="BFAG01000015">
    <property type="protein sequence ID" value="GBF07538.1"/>
    <property type="molecule type" value="Genomic_DNA"/>
</dbReference>
<feature type="domain" description="Restriction endonuclease type IV Mrr" evidence="1">
    <location>
        <begin position="240"/>
        <end position="354"/>
    </location>
</feature>